<proteinExistence type="inferred from homology"/>
<feature type="transmembrane region" description="Helical" evidence="6">
    <location>
        <begin position="306"/>
        <end position="326"/>
    </location>
</feature>
<dbReference type="EMBL" id="JAVHNQ010000008">
    <property type="protein sequence ID" value="KAK6341096.1"/>
    <property type="molecule type" value="Genomic_DNA"/>
</dbReference>
<dbReference type="PANTHER" id="PTHR12385">
    <property type="entry name" value="CHOLINE TRANSPORTER-LIKE (SLC FAMILY 44)"/>
    <property type="match status" value="1"/>
</dbReference>
<dbReference type="Pfam" id="PF04515">
    <property type="entry name" value="Choline_transpo"/>
    <property type="match status" value="1"/>
</dbReference>
<evidence type="ECO:0000256" key="2">
    <source>
        <dbReference type="ARBA" id="ARBA00007168"/>
    </source>
</evidence>
<keyword evidence="4 6" id="KW-1133">Transmembrane helix</keyword>
<dbReference type="GO" id="GO:0005886">
    <property type="term" value="C:plasma membrane"/>
    <property type="evidence" value="ECO:0007669"/>
    <property type="project" value="UniProtKB-SubCell"/>
</dbReference>
<dbReference type="Proteomes" id="UP001375240">
    <property type="component" value="Unassembled WGS sequence"/>
</dbReference>
<name>A0AAV9UJ11_9PEZI</name>
<evidence type="ECO:0000256" key="3">
    <source>
        <dbReference type="ARBA" id="ARBA00022692"/>
    </source>
</evidence>
<feature type="transmembrane region" description="Helical" evidence="6">
    <location>
        <begin position="527"/>
        <end position="550"/>
    </location>
</feature>
<dbReference type="PANTHER" id="PTHR12385:SF88">
    <property type="entry name" value="CHOLINE TRANSPORTER-LIKE PROTEIN CTL1"/>
    <property type="match status" value="1"/>
</dbReference>
<feature type="region of interest" description="Disordered" evidence="7">
    <location>
        <begin position="123"/>
        <end position="225"/>
    </location>
</feature>
<dbReference type="GO" id="GO:0022857">
    <property type="term" value="F:transmembrane transporter activity"/>
    <property type="evidence" value="ECO:0007669"/>
    <property type="project" value="UniProtKB-UniRule"/>
</dbReference>
<comment type="subcellular location">
    <subcellularLocation>
        <location evidence="6">Cell membrane</location>
        <topology evidence="6">Multi-pass membrane protein</topology>
    </subcellularLocation>
    <subcellularLocation>
        <location evidence="1">Membrane</location>
        <topology evidence="1">Multi-pass membrane protein</topology>
    </subcellularLocation>
</comment>
<feature type="compositionally biased region" description="Basic and acidic residues" evidence="7">
    <location>
        <begin position="123"/>
        <end position="152"/>
    </location>
</feature>
<evidence type="ECO:0000256" key="1">
    <source>
        <dbReference type="ARBA" id="ARBA00004141"/>
    </source>
</evidence>
<evidence type="ECO:0000256" key="6">
    <source>
        <dbReference type="RuleBase" id="RU368066"/>
    </source>
</evidence>
<keyword evidence="5 6" id="KW-0472">Membrane</keyword>
<reference evidence="8 9" key="1">
    <citation type="submission" date="2019-10" db="EMBL/GenBank/DDBJ databases">
        <authorList>
            <person name="Palmer J.M."/>
        </authorList>
    </citation>
    <scope>NUCLEOTIDE SEQUENCE [LARGE SCALE GENOMIC DNA]</scope>
    <source>
        <strain evidence="8 9">TWF696</strain>
    </source>
</reference>
<evidence type="ECO:0000256" key="5">
    <source>
        <dbReference type="ARBA" id="ARBA00023136"/>
    </source>
</evidence>
<feature type="transmembrane region" description="Helical" evidence="6">
    <location>
        <begin position="278"/>
        <end position="299"/>
    </location>
</feature>
<protein>
    <recommendedName>
        <fullName evidence="6">Protein PNS1</fullName>
    </recommendedName>
</protein>
<feature type="transmembrane region" description="Helical" evidence="6">
    <location>
        <begin position="346"/>
        <end position="363"/>
    </location>
</feature>
<feature type="region of interest" description="Disordered" evidence="7">
    <location>
        <begin position="64"/>
        <end position="110"/>
    </location>
</feature>
<comment type="caution">
    <text evidence="8">The sequence shown here is derived from an EMBL/GenBank/DDBJ whole genome shotgun (WGS) entry which is preliminary data.</text>
</comment>
<evidence type="ECO:0000313" key="9">
    <source>
        <dbReference type="Proteomes" id="UP001375240"/>
    </source>
</evidence>
<comment type="function">
    <text evidence="6">Probably involved in transport through the plasma membrane.</text>
</comment>
<feature type="transmembrane region" description="Helical" evidence="6">
    <location>
        <begin position="388"/>
        <end position="415"/>
    </location>
</feature>
<feature type="compositionally biased region" description="Polar residues" evidence="7">
    <location>
        <begin position="80"/>
        <end position="109"/>
    </location>
</feature>
<keyword evidence="9" id="KW-1185">Reference proteome</keyword>
<comment type="similarity">
    <text evidence="2 6">Belongs to the CTL (choline transporter-like) family.</text>
</comment>
<organism evidence="8 9">
    <name type="scientific">Orbilia brochopaga</name>
    <dbReference type="NCBI Taxonomy" id="3140254"/>
    <lineage>
        <taxon>Eukaryota</taxon>
        <taxon>Fungi</taxon>
        <taxon>Dikarya</taxon>
        <taxon>Ascomycota</taxon>
        <taxon>Pezizomycotina</taxon>
        <taxon>Orbiliomycetes</taxon>
        <taxon>Orbiliales</taxon>
        <taxon>Orbiliaceae</taxon>
        <taxon>Orbilia</taxon>
    </lineage>
</organism>
<feature type="transmembrane region" description="Helical" evidence="6">
    <location>
        <begin position="588"/>
        <end position="607"/>
    </location>
</feature>
<dbReference type="InterPro" id="IPR007603">
    <property type="entry name" value="Choline_transptr-like"/>
</dbReference>
<evidence type="ECO:0000313" key="8">
    <source>
        <dbReference type="EMBL" id="KAK6341096.1"/>
    </source>
</evidence>
<dbReference type="AlphaFoldDB" id="A0AAV9UJ11"/>
<keyword evidence="3 6" id="KW-0812">Transmembrane</keyword>
<feature type="transmembrane region" description="Helical" evidence="6">
    <location>
        <begin position="495"/>
        <end position="515"/>
    </location>
</feature>
<accession>A0AAV9UJ11</accession>
<evidence type="ECO:0000256" key="7">
    <source>
        <dbReference type="SAM" id="MobiDB-lite"/>
    </source>
</evidence>
<feature type="compositionally biased region" description="Acidic residues" evidence="7">
    <location>
        <begin position="67"/>
        <end position="76"/>
    </location>
</feature>
<sequence length="673" mass="74698">MFSEYASRFLARSHIKEGGRQSLYHPNNAPLFFSAADYPTEDREHDQEVSAIYALQKSRRNLYYSVDQDDDDDDDDKNYSDTGSVNDGIRSSWNPGQSTASDLTETADGNNMVDVSLGEESLAQRRGDATHLNHEGRYDSNLDASKDTDDPGRPPIQKFRSSNSRSMPPLFNIADSSQETTSPDDHSSEQRNIPYSSGGAARNSRVTENRRNSPSDLLPDPINNQPSIPPACDRIWTKLYGVSMACMFATAFIVWLHTDEPRGSPIGDSVYLVLQRSLPLLALDTFVTICVACVWMLCLKYFIRPLLYLLCVLVPVVMLVLTIYPLVTSLNGPWKGKSLQDRVMRATSFFPLMLAFLWIYMLYRSRLALRKATSILQLSLTIFTENPALLLCGFLTLVAIITFSWLWIFLVVRVFLNGRSSVIGGVPVWQPDGTAWALGVFFVYLYLWTLGVLSNLQRVTTSATVSYWYFYRKSAGVSSPIATVKAAMYHASTTMLGTVCFSSFVTLMVRLPLLVLPHRIGSLIHMLSFNLIASPIVALSDPLAVTYAAIHSLPLVQASRQIDRLRLLSNKLSGQDSHTRRAYHLSKMLLTAARWMTSLALGIGAWIRTAHINDRGSLYGYVVGLLAGSIGWTILGAAERSLANVVDACLVCAASDNTGGKYCREAQTAFEGF</sequence>
<feature type="transmembrane region" description="Helical" evidence="6">
    <location>
        <begin position="619"/>
        <end position="638"/>
    </location>
</feature>
<gene>
    <name evidence="8" type="ORF">TWF696_009399</name>
</gene>
<feature type="transmembrane region" description="Helical" evidence="6">
    <location>
        <begin position="435"/>
        <end position="453"/>
    </location>
</feature>
<evidence type="ECO:0000256" key="4">
    <source>
        <dbReference type="ARBA" id="ARBA00022989"/>
    </source>
</evidence>
<feature type="transmembrane region" description="Helical" evidence="6">
    <location>
        <begin position="239"/>
        <end position="258"/>
    </location>
</feature>